<dbReference type="EMBL" id="JACHFW010000007">
    <property type="protein sequence ID" value="MBB5264889.1"/>
    <property type="molecule type" value="Genomic_DNA"/>
</dbReference>
<dbReference type="InterPro" id="IPR032091">
    <property type="entry name" value="Malt_amylase-like_C"/>
</dbReference>
<comment type="caution">
    <text evidence="5">The sequence shown here is derived from an EMBL/GenBank/DDBJ whole genome shotgun (WGS) entry which is preliminary data.</text>
</comment>
<dbReference type="PANTHER" id="PTHR10357">
    <property type="entry name" value="ALPHA-AMYLASE FAMILY MEMBER"/>
    <property type="match status" value="1"/>
</dbReference>
<dbReference type="InterPro" id="IPR013780">
    <property type="entry name" value="Glyco_hydro_b"/>
</dbReference>
<dbReference type="Pfam" id="PF00128">
    <property type="entry name" value="Alpha-amylase"/>
    <property type="match status" value="1"/>
</dbReference>
<dbReference type="SUPFAM" id="SSF51445">
    <property type="entry name" value="(Trans)glycosidases"/>
    <property type="match status" value="1"/>
</dbReference>
<dbReference type="InterPro" id="IPR006047">
    <property type="entry name" value="GH13_cat_dom"/>
</dbReference>
<evidence type="ECO:0000313" key="6">
    <source>
        <dbReference type="Proteomes" id="UP000543642"/>
    </source>
</evidence>
<gene>
    <name evidence="5" type="ORF">HNP82_002028</name>
</gene>
<reference evidence="5 6" key="1">
    <citation type="submission" date="2020-08" db="EMBL/GenBank/DDBJ databases">
        <title>Genomic Encyclopedia of Type Strains, Phase IV (KMG-IV): sequencing the most valuable type-strain genomes for metagenomic binning, comparative biology and taxonomic classification.</title>
        <authorList>
            <person name="Goeker M."/>
        </authorList>
    </citation>
    <scope>NUCLEOTIDE SEQUENCE [LARGE SCALE GENOMIC DNA]</scope>
    <source>
        <strain evidence="5 6">DSM 106146</strain>
    </source>
</reference>
<dbReference type="GO" id="GO:0016798">
    <property type="term" value="F:hydrolase activity, acting on glycosyl bonds"/>
    <property type="evidence" value="ECO:0007669"/>
    <property type="project" value="UniProtKB-KW"/>
</dbReference>
<comment type="similarity">
    <text evidence="1">Belongs to the glycosyl hydrolase 13 family.</text>
</comment>
<accession>A0A7W8HAQ3</accession>
<evidence type="ECO:0000313" key="5">
    <source>
        <dbReference type="EMBL" id="MBB5264889.1"/>
    </source>
</evidence>
<dbReference type="AlphaFoldDB" id="A0A7W8HAQ3"/>
<keyword evidence="3 5" id="KW-0326">Glycosidase</keyword>
<evidence type="ECO:0000256" key="1">
    <source>
        <dbReference type="ARBA" id="ARBA00008061"/>
    </source>
</evidence>
<dbReference type="SUPFAM" id="SSF51011">
    <property type="entry name" value="Glycosyl hydrolase domain"/>
    <property type="match status" value="1"/>
</dbReference>
<dbReference type="Gene3D" id="2.60.40.1180">
    <property type="entry name" value="Golgi alpha-mannosidase II"/>
    <property type="match status" value="1"/>
</dbReference>
<dbReference type="Gene3D" id="3.20.20.80">
    <property type="entry name" value="Glycosidases"/>
    <property type="match status" value="1"/>
</dbReference>
<organism evidence="5 6">
    <name type="scientific">Catenibacillus scindens</name>
    <dbReference type="NCBI Taxonomy" id="673271"/>
    <lineage>
        <taxon>Bacteria</taxon>
        <taxon>Bacillati</taxon>
        <taxon>Bacillota</taxon>
        <taxon>Clostridia</taxon>
        <taxon>Lachnospirales</taxon>
        <taxon>Lachnospiraceae</taxon>
        <taxon>Catenibacillus</taxon>
    </lineage>
</organism>
<dbReference type="RefSeq" id="WP_183773933.1">
    <property type="nucleotide sequence ID" value="NZ_JACHFW010000007.1"/>
</dbReference>
<keyword evidence="2" id="KW-0378">Hydrolase</keyword>
<dbReference type="Pfam" id="PF16657">
    <property type="entry name" value="Malt_amylase_C"/>
    <property type="match status" value="1"/>
</dbReference>
<dbReference type="GO" id="GO:0005975">
    <property type="term" value="P:carbohydrate metabolic process"/>
    <property type="evidence" value="ECO:0007669"/>
    <property type="project" value="InterPro"/>
</dbReference>
<dbReference type="InterPro" id="IPR017853">
    <property type="entry name" value="GH"/>
</dbReference>
<dbReference type="SMART" id="SM00642">
    <property type="entry name" value="Aamy"/>
    <property type="match status" value="1"/>
</dbReference>
<feature type="domain" description="Glycosyl hydrolase family 13 catalytic" evidence="4">
    <location>
        <begin position="25"/>
        <end position="361"/>
    </location>
</feature>
<evidence type="ECO:0000256" key="2">
    <source>
        <dbReference type="ARBA" id="ARBA00022801"/>
    </source>
</evidence>
<keyword evidence="6" id="KW-1185">Reference proteome</keyword>
<evidence type="ECO:0000259" key="4">
    <source>
        <dbReference type="SMART" id="SM00642"/>
    </source>
</evidence>
<dbReference type="Proteomes" id="UP000543642">
    <property type="component" value="Unassembled WGS sequence"/>
</dbReference>
<name>A0A7W8HAQ3_9FIRM</name>
<proteinExistence type="inferred from homology"/>
<dbReference type="PANTHER" id="PTHR10357:SF210">
    <property type="entry name" value="MALTODEXTRIN GLUCOSIDASE"/>
    <property type="match status" value="1"/>
</dbReference>
<protein>
    <submittedName>
        <fullName evidence="5">Glycosidase</fullName>
    </submittedName>
</protein>
<dbReference type="CDD" id="cd11353">
    <property type="entry name" value="AmyAc_euk_bac_CMD_like"/>
    <property type="match status" value="1"/>
</dbReference>
<evidence type="ECO:0000256" key="3">
    <source>
        <dbReference type="ARBA" id="ARBA00023295"/>
    </source>
</evidence>
<sequence>MAAWYDSAVFYHIYPLGLCGSPKINDYQGGGQGFKQLDLWVDHMAELGCTAVYIGPLFESATHGYDTTDYKKVDSRLGTNEDFIRWVKLCHNAGIRVVVDGVFNHTGRDFAAFKNLKEEREGSWGKDWYCQVNFWGNSPFNDGFSYESWHGFAQLPRLNMANPAVREFLLDVVQYWVQTFDIDGIRLDCADVLDFNFMRELRTLTDGLKPDFWLMGEVIHGDYSRWVNPQMLHSVTNYELHKGIYSAHNSYNYFEMAHSIRRMYDKNYGICKDARLYNFVDNHDVDRIYDKLENKKNLFPIYAFLFTTIGIPSVYYGSEWGIAGHKENGSDDPLRPAIDLATFKGPNLELEAFIAKLAHIHTECPELIYGQLDELLLTNRQYAYARVYEGKACITILNNDEQEVWVDIKLPFGGGVCTDLIREEDVPVQGDHLSLTVPGNGAMVLRLC</sequence>